<sequence>MSEVPWAAGSWPGPSHREVPDWAPARRTAAVYPGPQAFPGSSDVSPMYHEAHDPLGKASLLVGRPDSPIGLATSAGCWHSSVTTVTVGGGSGHLAAAARRPRRARAGLDRAFSAQARLPILNKAGRVVGYRQDSSRLAWAARCGGSSDAERSAPSTPSSASCSGAFSSSTLETAAPRRRWPASPRPRRRWSRALRRRGGEPHRGFPDAANRLPGYVLGPVAGRGGFCTVRRALHEATGAEVAIKVIEKARLRDAADRERVEREVRVMRSLNNHVSIVRVLESAETRDCIYVVMEHCAGGSLLDRVRERRALPEAEARLVLQQLLAALAACHAAGVVHRDIKLENILFDAEGGVQLIDFGLCGFFGPGQLLKCHCGSPSYAAPEIVGRREYLAPPVDVWSLGVDLLAGMLTVDPARRLTLAQCAAHPWTREAPRWVPAGVGRGGLLRVPGDEATGTPLPDPAVLGAARRALGLDPAELGRAVLAREASPLAATYFLLAGLAGQGALARWERRRLRAAAPRPREGASDSEGGRPSAALAIPHARRHSQSNPDLKSKFGASLAAPEGQLALAAQARTRAGEPLDFAAKAPRSLPTRAAAPAGAPFSIPAWNSPPAVFDRLPGWQPCHLATQQ</sequence>
<dbReference type="FunFam" id="3.30.200.20:FF:000042">
    <property type="entry name" value="Aurora kinase A"/>
    <property type="match status" value="1"/>
</dbReference>
<organism evidence="5 6">
    <name type="scientific">Prototheca wickerhamii</name>
    <dbReference type="NCBI Taxonomy" id="3111"/>
    <lineage>
        <taxon>Eukaryota</taxon>
        <taxon>Viridiplantae</taxon>
        <taxon>Chlorophyta</taxon>
        <taxon>core chlorophytes</taxon>
        <taxon>Trebouxiophyceae</taxon>
        <taxon>Chlorellales</taxon>
        <taxon>Chlorellaceae</taxon>
        <taxon>Prototheca</taxon>
    </lineage>
</organism>
<evidence type="ECO:0000256" key="3">
    <source>
        <dbReference type="SAM" id="MobiDB-lite"/>
    </source>
</evidence>
<feature type="domain" description="Protein kinase" evidence="4">
    <location>
        <begin position="215"/>
        <end position="494"/>
    </location>
</feature>
<dbReference type="InterPro" id="IPR000719">
    <property type="entry name" value="Prot_kinase_dom"/>
</dbReference>
<dbReference type="Proteomes" id="UP001255856">
    <property type="component" value="Unassembled WGS sequence"/>
</dbReference>
<evidence type="ECO:0000259" key="4">
    <source>
        <dbReference type="PROSITE" id="PS50011"/>
    </source>
</evidence>
<evidence type="ECO:0000256" key="1">
    <source>
        <dbReference type="ARBA" id="ARBA00022741"/>
    </source>
</evidence>
<dbReference type="PANTHER" id="PTHR24346">
    <property type="entry name" value="MAP/MICROTUBULE AFFINITY-REGULATING KINASE"/>
    <property type="match status" value="1"/>
</dbReference>
<keyword evidence="2" id="KW-0067">ATP-binding</keyword>
<feature type="compositionally biased region" description="Basic residues" evidence="3">
    <location>
        <begin position="176"/>
        <end position="196"/>
    </location>
</feature>
<feature type="region of interest" description="Disordered" evidence="3">
    <location>
        <begin position="145"/>
        <end position="207"/>
    </location>
</feature>
<dbReference type="GO" id="GO:0005524">
    <property type="term" value="F:ATP binding"/>
    <property type="evidence" value="ECO:0007669"/>
    <property type="project" value="UniProtKB-KW"/>
</dbReference>
<keyword evidence="1" id="KW-0547">Nucleotide-binding</keyword>
<protein>
    <recommendedName>
        <fullName evidence="4">Protein kinase domain-containing protein</fullName>
    </recommendedName>
</protein>
<dbReference type="InterPro" id="IPR011009">
    <property type="entry name" value="Kinase-like_dom_sf"/>
</dbReference>
<accession>A0AAD9IKP7</accession>
<evidence type="ECO:0000313" key="6">
    <source>
        <dbReference type="Proteomes" id="UP001255856"/>
    </source>
</evidence>
<dbReference type="SMART" id="SM00220">
    <property type="entry name" value="S_TKc"/>
    <property type="match status" value="1"/>
</dbReference>
<reference evidence="5" key="1">
    <citation type="submission" date="2021-01" db="EMBL/GenBank/DDBJ databases">
        <authorList>
            <person name="Eckstrom K.M.E."/>
        </authorList>
    </citation>
    <scope>NUCLEOTIDE SEQUENCE</scope>
    <source>
        <strain evidence="5">UVCC 0001</strain>
    </source>
</reference>
<name>A0AAD9IKP7_PROWI</name>
<keyword evidence="6" id="KW-1185">Reference proteome</keyword>
<feature type="compositionally biased region" description="Low complexity" evidence="3">
    <location>
        <begin position="152"/>
        <end position="170"/>
    </location>
</feature>
<dbReference type="AlphaFoldDB" id="A0AAD9IKP7"/>
<dbReference type="PROSITE" id="PS50011">
    <property type="entry name" value="PROTEIN_KINASE_DOM"/>
    <property type="match status" value="1"/>
</dbReference>
<dbReference type="GO" id="GO:0005737">
    <property type="term" value="C:cytoplasm"/>
    <property type="evidence" value="ECO:0007669"/>
    <property type="project" value="TreeGrafter"/>
</dbReference>
<evidence type="ECO:0000256" key="2">
    <source>
        <dbReference type="ARBA" id="ARBA00022840"/>
    </source>
</evidence>
<comment type="caution">
    <text evidence="5">The sequence shown here is derived from an EMBL/GenBank/DDBJ whole genome shotgun (WGS) entry which is preliminary data.</text>
</comment>
<dbReference type="PROSITE" id="PS00108">
    <property type="entry name" value="PROTEIN_KINASE_ST"/>
    <property type="match status" value="1"/>
</dbReference>
<dbReference type="InterPro" id="IPR008271">
    <property type="entry name" value="Ser/Thr_kinase_AS"/>
</dbReference>
<dbReference type="SUPFAM" id="SSF56112">
    <property type="entry name" value="Protein kinase-like (PK-like)"/>
    <property type="match status" value="1"/>
</dbReference>
<dbReference type="Pfam" id="PF00069">
    <property type="entry name" value="Pkinase"/>
    <property type="match status" value="1"/>
</dbReference>
<dbReference type="FunFam" id="1.10.510.10:FF:000571">
    <property type="entry name" value="Maternal embryonic leucine zipper kinase"/>
    <property type="match status" value="1"/>
</dbReference>
<gene>
    <name evidence="5" type="ORF">QBZ16_002660</name>
</gene>
<proteinExistence type="predicted"/>
<evidence type="ECO:0000313" key="5">
    <source>
        <dbReference type="EMBL" id="KAK2078970.1"/>
    </source>
</evidence>
<dbReference type="GO" id="GO:0004674">
    <property type="term" value="F:protein serine/threonine kinase activity"/>
    <property type="evidence" value="ECO:0007669"/>
    <property type="project" value="TreeGrafter"/>
</dbReference>
<dbReference type="Gene3D" id="1.10.510.10">
    <property type="entry name" value="Transferase(Phosphotransferase) domain 1"/>
    <property type="match status" value="1"/>
</dbReference>
<dbReference type="EMBL" id="JASFZW010000003">
    <property type="protein sequence ID" value="KAK2078970.1"/>
    <property type="molecule type" value="Genomic_DNA"/>
</dbReference>
<dbReference type="PANTHER" id="PTHR24346:SF30">
    <property type="entry name" value="MATERNAL EMBRYONIC LEUCINE ZIPPER KINASE"/>
    <property type="match status" value="1"/>
</dbReference>
<dbReference type="GO" id="GO:0035556">
    <property type="term" value="P:intracellular signal transduction"/>
    <property type="evidence" value="ECO:0007669"/>
    <property type="project" value="TreeGrafter"/>
</dbReference>